<protein>
    <submittedName>
        <fullName evidence="1">Uncharacterized protein</fullName>
    </submittedName>
</protein>
<name>A0ABW3UQR9_9BACL</name>
<dbReference type="EMBL" id="JBHTLU010000023">
    <property type="protein sequence ID" value="MFD1222281.1"/>
    <property type="molecule type" value="Genomic_DNA"/>
</dbReference>
<organism evidence="1 2">
    <name type="scientific">Paenibacillus vulneris</name>
    <dbReference type="NCBI Taxonomy" id="1133364"/>
    <lineage>
        <taxon>Bacteria</taxon>
        <taxon>Bacillati</taxon>
        <taxon>Bacillota</taxon>
        <taxon>Bacilli</taxon>
        <taxon>Bacillales</taxon>
        <taxon>Paenibacillaceae</taxon>
        <taxon>Paenibacillus</taxon>
    </lineage>
</organism>
<comment type="caution">
    <text evidence="1">The sequence shown here is derived from an EMBL/GenBank/DDBJ whole genome shotgun (WGS) entry which is preliminary data.</text>
</comment>
<keyword evidence="2" id="KW-1185">Reference proteome</keyword>
<evidence type="ECO:0000313" key="1">
    <source>
        <dbReference type="EMBL" id="MFD1222281.1"/>
    </source>
</evidence>
<dbReference type="RefSeq" id="WP_179135968.1">
    <property type="nucleotide sequence ID" value="NZ_BAABJG010000018.1"/>
</dbReference>
<dbReference type="Proteomes" id="UP001597180">
    <property type="component" value="Unassembled WGS sequence"/>
</dbReference>
<reference evidence="2" key="1">
    <citation type="journal article" date="2019" name="Int. J. Syst. Evol. Microbiol.">
        <title>The Global Catalogue of Microorganisms (GCM) 10K type strain sequencing project: providing services to taxonomists for standard genome sequencing and annotation.</title>
        <authorList>
            <consortium name="The Broad Institute Genomics Platform"/>
            <consortium name="The Broad Institute Genome Sequencing Center for Infectious Disease"/>
            <person name="Wu L."/>
            <person name="Ma J."/>
        </authorList>
    </citation>
    <scope>NUCLEOTIDE SEQUENCE [LARGE SCALE GENOMIC DNA]</scope>
    <source>
        <strain evidence="2">CCUG 53270</strain>
    </source>
</reference>
<accession>A0ABW3UQR9</accession>
<proteinExistence type="predicted"/>
<evidence type="ECO:0000313" key="2">
    <source>
        <dbReference type="Proteomes" id="UP001597180"/>
    </source>
</evidence>
<sequence length="51" mass="6152">MMNVFELEWQMKERQGEMERTSRTRYRWRAQVSMMEWLISTAVISLAAGLL</sequence>
<gene>
    <name evidence="1" type="ORF">ACFQ4B_19345</name>
</gene>